<protein>
    <recommendedName>
        <fullName evidence="3">Peptidase S74 domain-containing protein</fullName>
    </recommendedName>
</protein>
<accession>A0A3M4T9F4</accession>
<gene>
    <name evidence="1" type="ORF">ALP90_200226</name>
</gene>
<dbReference type="AlphaFoldDB" id="A0A3M4T9F4"/>
<evidence type="ECO:0000313" key="2">
    <source>
        <dbReference type="Proteomes" id="UP000271097"/>
    </source>
</evidence>
<proteinExistence type="predicted"/>
<comment type="caution">
    <text evidence="1">The sequence shown here is derived from an EMBL/GenBank/DDBJ whole genome shotgun (WGS) entry which is preliminary data.</text>
</comment>
<dbReference type="Proteomes" id="UP000271097">
    <property type="component" value="Unassembled WGS sequence"/>
</dbReference>
<sequence length="55" mass="6296">MTSVGIDDFAGWVLSDKNDRNSRQGLRYEQFIAVLINGVKQLDERLERLEKQSGV</sequence>
<evidence type="ECO:0008006" key="3">
    <source>
        <dbReference type="Google" id="ProtNLM"/>
    </source>
</evidence>
<organism evidence="1 2">
    <name type="scientific">Pseudomonas amygdali pv. ulmi</name>
    <dbReference type="NCBI Taxonomy" id="251720"/>
    <lineage>
        <taxon>Bacteria</taxon>
        <taxon>Pseudomonadati</taxon>
        <taxon>Pseudomonadota</taxon>
        <taxon>Gammaproteobacteria</taxon>
        <taxon>Pseudomonadales</taxon>
        <taxon>Pseudomonadaceae</taxon>
        <taxon>Pseudomonas</taxon>
        <taxon>Pseudomonas amygdali</taxon>
    </lineage>
</organism>
<evidence type="ECO:0000313" key="1">
    <source>
        <dbReference type="EMBL" id="RMR23807.1"/>
    </source>
</evidence>
<name>A0A3M4T9F4_PSEA0</name>
<reference evidence="1 2" key="1">
    <citation type="submission" date="2018-08" db="EMBL/GenBank/DDBJ databases">
        <title>Recombination of ecologically and evolutionarily significant loci maintains genetic cohesion in the Pseudomonas syringae species complex.</title>
        <authorList>
            <person name="Dillon M."/>
            <person name="Thakur S."/>
            <person name="Almeida R.N.D."/>
            <person name="Weir B.S."/>
            <person name="Guttman D.S."/>
        </authorList>
    </citation>
    <scope>NUCLEOTIDE SEQUENCE [LARGE SCALE GENOMIC DNA]</scope>
    <source>
        <strain evidence="1 2">ICMP 5931</strain>
    </source>
</reference>
<dbReference type="EMBL" id="RBRS01000052">
    <property type="protein sequence ID" value="RMR23807.1"/>
    <property type="molecule type" value="Genomic_DNA"/>
</dbReference>